<dbReference type="AlphaFoldDB" id="A0A1G1YG17"/>
<dbReference type="InterPro" id="IPR028098">
    <property type="entry name" value="Glyco_trans_4-like_N"/>
</dbReference>
<dbReference type="Gene3D" id="3.40.50.2000">
    <property type="entry name" value="Glycogen Phosphorylase B"/>
    <property type="match status" value="2"/>
</dbReference>
<feature type="domain" description="Glycosyltransferase subfamily 4-like N-terminal" evidence="1">
    <location>
        <begin position="20"/>
        <end position="177"/>
    </location>
</feature>
<accession>A0A1G1YG17</accession>
<evidence type="ECO:0000313" key="2">
    <source>
        <dbReference type="EMBL" id="OGY51295.1"/>
    </source>
</evidence>
<reference evidence="2 3" key="1">
    <citation type="journal article" date="2016" name="Nat. Commun.">
        <title>Thousands of microbial genomes shed light on interconnected biogeochemical processes in an aquifer system.</title>
        <authorList>
            <person name="Anantharaman K."/>
            <person name="Brown C.T."/>
            <person name="Hug L.A."/>
            <person name="Sharon I."/>
            <person name="Castelle C.J."/>
            <person name="Probst A.J."/>
            <person name="Thomas B.C."/>
            <person name="Singh A."/>
            <person name="Wilkins M.J."/>
            <person name="Karaoz U."/>
            <person name="Brodie E.L."/>
            <person name="Williams K.H."/>
            <person name="Hubbard S.S."/>
            <person name="Banfield J.F."/>
        </authorList>
    </citation>
    <scope>NUCLEOTIDE SEQUENCE [LARGE SCALE GENOMIC DNA]</scope>
</reference>
<dbReference type="Pfam" id="PF13692">
    <property type="entry name" value="Glyco_trans_1_4"/>
    <property type="match status" value="1"/>
</dbReference>
<proteinExistence type="predicted"/>
<dbReference type="EMBL" id="MHIL01000020">
    <property type="protein sequence ID" value="OGY51295.1"/>
    <property type="molecule type" value="Genomic_DNA"/>
</dbReference>
<organism evidence="2 3">
    <name type="scientific">Candidatus Buchananbacteria bacterium RIFCSPHIGHO2_02_FULL_56_16</name>
    <dbReference type="NCBI Taxonomy" id="1797542"/>
    <lineage>
        <taxon>Bacteria</taxon>
        <taxon>Candidatus Buchananiibacteriota</taxon>
    </lineage>
</organism>
<dbReference type="Pfam" id="PF13579">
    <property type="entry name" value="Glyco_trans_4_4"/>
    <property type="match status" value="1"/>
</dbReference>
<comment type="caution">
    <text evidence="2">The sequence shown here is derived from an EMBL/GenBank/DDBJ whole genome shotgun (WGS) entry which is preliminary data.</text>
</comment>
<evidence type="ECO:0000313" key="3">
    <source>
        <dbReference type="Proteomes" id="UP000177310"/>
    </source>
</evidence>
<dbReference type="Proteomes" id="UP000177310">
    <property type="component" value="Unassembled WGS sequence"/>
</dbReference>
<gene>
    <name evidence="2" type="ORF">A3J59_02385</name>
</gene>
<sequence length="381" mass="43571">MKLIYLANVRVPTEKAHGLQIMKMAEAFRHCGHDLELWVARRFNAQFAGVDPFAYYRVSERFPIKRLWLIDMVETRRSFHGLSVVIQNTSFAISAFCCLVGRRFELLYSRDQFSLFLLSFFRKNLVWEMHEFPRSNRWLYRRLMKRLAAIVVITRQLKDLVVAEGVEPGRVTVAPDGVDLAAFAISETKQQCRQRLGLPSDMRLIVYTGHLWSWKGVYVLAEAAAFLSADCLVLFVGGMEYDLEKLKRFVADRGLPRIQFVGLKPPAEIAYWLAAADCLVLPNSGQREISRRYTSPLKLFEYMAARRPIVASRLPAILEILNERNAILVEPDEPKALAAGIEQALKNEAFSAMIVKQAFADVQGFTWQQRAQRILLALVNA</sequence>
<protein>
    <recommendedName>
        <fullName evidence="1">Glycosyltransferase subfamily 4-like N-terminal domain-containing protein</fullName>
    </recommendedName>
</protein>
<dbReference type="STRING" id="1797542.A3J59_02385"/>
<dbReference type="PANTHER" id="PTHR12526">
    <property type="entry name" value="GLYCOSYLTRANSFERASE"/>
    <property type="match status" value="1"/>
</dbReference>
<dbReference type="SUPFAM" id="SSF53756">
    <property type="entry name" value="UDP-Glycosyltransferase/glycogen phosphorylase"/>
    <property type="match status" value="1"/>
</dbReference>
<evidence type="ECO:0000259" key="1">
    <source>
        <dbReference type="Pfam" id="PF13579"/>
    </source>
</evidence>
<name>A0A1G1YG17_9BACT</name>